<gene>
    <name evidence="1" type="ORF">UFOVP649_64</name>
</gene>
<name>A0A6J5NC31_9CAUD</name>
<sequence>MNEQLMDTLNNEEDKRLILMSEHGIAPPLSPAALAVWKAFTKDYFYSEDIDEYNVSAAIRAAADQLDHAASAHTLYAIATELDGTND</sequence>
<dbReference type="EMBL" id="LR796624">
    <property type="protein sequence ID" value="CAB4155051.1"/>
    <property type="molecule type" value="Genomic_DNA"/>
</dbReference>
<organism evidence="1">
    <name type="scientific">uncultured Caudovirales phage</name>
    <dbReference type="NCBI Taxonomy" id="2100421"/>
    <lineage>
        <taxon>Viruses</taxon>
        <taxon>Duplodnaviria</taxon>
        <taxon>Heunggongvirae</taxon>
        <taxon>Uroviricota</taxon>
        <taxon>Caudoviricetes</taxon>
        <taxon>Peduoviridae</taxon>
        <taxon>Maltschvirus</taxon>
        <taxon>Maltschvirus maltsch</taxon>
    </lineage>
</organism>
<evidence type="ECO:0000313" key="1">
    <source>
        <dbReference type="EMBL" id="CAB4155051.1"/>
    </source>
</evidence>
<proteinExistence type="predicted"/>
<protein>
    <submittedName>
        <fullName evidence="1">Uncharacterized protein</fullName>
    </submittedName>
</protein>
<reference evidence="1" key="1">
    <citation type="submission" date="2020-04" db="EMBL/GenBank/DDBJ databases">
        <authorList>
            <person name="Chiriac C."/>
            <person name="Salcher M."/>
            <person name="Ghai R."/>
            <person name="Kavagutti S V."/>
        </authorList>
    </citation>
    <scope>NUCLEOTIDE SEQUENCE</scope>
</reference>
<accession>A0A6J5NC31</accession>